<sequence length="379" mass="42907">MKVISVLLLLLRVARPSLHLQPALLATVNEFLELSRAHTVILLSEGSSVEELNWWSSQLAVPVQVQGRLLDNDVRVADAVFFLLSCILARSSVTPRVLSSVTTSILFAVWILGSLCLSTYVTSVITSRMNVPTFRRSIETSRDLEVFAKEGKVLPCIIQQSGIAYLIRIGTTSLMTILRKLLEKCSTDCYQKFGEGKCFQLAAKGSHVYIRFLDPILILTASAAGLAAAEDCIDSFFMAPYVSKDFPYTRELSRLARAATEAGLFAAEDAMLHQNLFKMAPREHHSTEQIVSVPFYDYMVVYILGCLFALLVLMAEGDQRPHQSRPVERHPPRRRQESPVLWHQLDRCHSQIRSLRLHRVERDRFRQRPALPHLARRHQ</sequence>
<evidence type="ECO:0000313" key="1">
    <source>
        <dbReference type="EMBL" id="KAG0437005.1"/>
    </source>
</evidence>
<dbReference type="EMBL" id="JABSTQ010006587">
    <property type="protein sequence ID" value="KAG0437005.1"/>
    <property type="molecule type" value="Genomic_DNA"/>
</dbReference>
<keyword evidence="2" id="KW-1185">Reference proteome</keyword>
<organism evidence="1 2">
    <name type="scientific">Ixodes persulcatus</name>
    <name type="common">Taiga tick</name>
    <dbReference type="NCBI Taxonomy" id="34615"/>
    <lineage>
        <taxon>Eukaryota</taxon>
        <taxon>Metazoa</taxon>
        <taxon>Ecdysozoa</taxon>
        <taxon>Arthropoda</taxon>
        <taxon>Chelicerata</taxon>
        <taxon>Arachnida</taxon>
        <taxon>Acari</taxon>
        <taxon>Parasitiformes</taxon>
        <taxon>Ixodida</taxon>
        <taxon>Ixodoidea</taxon>
        <taxon>Ixodidae</taxon>
        <taxon>Ixodinae</taxon>
        <taxon>Ixodes</taxon>
    </lineage>
</organism>
<gene>
    <name evidence="1" type="ORF">HPB47_017655</name>
</gene>
<name>A0AC60QMR8_IXOPE</name>
<dbReference type="Proteomes" id="UP000805193">
    <property type="component" value="Unassembled WGS sequence"/>
</dbReference>
<protein>
    <submittedName>
        <fullName evidence="1">Uncharacterized protein</fullName>
    </submittedName>
</protein>
<comment type="caution">
    <text evidence="1">The sequence shown here is derived from an EMBL/GenBank/DDBJ whole genome shotgun (WGS) entry which is preliminary data.</text>
</comment>
<proteinExistence type="predicted"/>
<accession>A0AC60QMR8</accession>
<reference evidence="1 2" key="1">
    <citation type="journal article" date="2020" name="Cell">
        <title>Large-Scale Comparative Analyses of Tick Genomes Elucidate Their Genetic Diversity and Vector Capacities.</title>
        <authorList>
            <consortium name="Tick Genome and Microbiome Consortium (TIGMIC)"/>
            <person name="Jia N."/>
            <person name="Wang J."/>
            <person name="Shi W."/>
            <person name="Du L."/>
            <person name="Sun Y."/>
            <person name="Zhan W."/>
            <person name="Jiang J.F."/>
            <person name="Wang Q."/>
            <person name="Zhang B."/>
            <person name="Ji P."/>
            <person name="Bell-Sakyi L."/>
            <person name="Cui X.M."/>
            <person name="Yuan T.T."/>
            <person name="Jiang B.G."/>
            <person name="Yang W.F."/>
            <person name="Lam T.T."/>
            <person name="Chang Q.C."/>
            <person name="Ding S.J."/>
            <person name="Wang X.J."/>
            <person name="Zhu J.G."/>
            <person name="Ruan X.D."/>
            <person name="Zhao L."/>
            <person name="Wei J.T."/>
            <person name="Ye R.Z."/>
            <person name="Que T.C."/>
            <person name="Du C.H."/>
            <person name="Zhou Y.H."/>
            <person name="Cheng J.X."/>
            <person name="Dai P.F."/>
            <person name="Guo W.B."/>
            <person name="Han X.H."/>
            <person name="Huang E.J."/>
            <person name="Li L.F."/>
            <person name="Wei W."/>
            <person name="Gao Y.C."/>
            <person name="Liu J.Z."/>
            <person name="Shao H.Z."/>
            <person name="Wang X."/>
            <person name="Wang C.C."/>
            <person name="Yang T.C."/>
            <person name="Huo Q.B."/>
            <person name="Li W."/>
            <person name="Chen H.Y."/>
            <person name="Chen S.E."/>
            <person name="Zhou L.G."/>
            <person name="Ni X.B."/>
            <person name="Tian J.H."/>
            <person name="Sheng Y."/>
            <person name="Liu T."/>
            <person name="Pan Y.S."/>
            <person name="Xia L.Y."/>
            <person name="Li J."/>
            <person name="Zhao F."/>
            <person name="Cao W.C."/>
        </authorList>
    </citation>
    <scope>NUCLEOTIDE SEQUENCE [LARGE SCALE GENOMIC DNA]</scope>
    <source>
        <strain evidence="1">Iper-2018</strain>
    </source>
</reference>
<evidence type="ECO:0000313" key="2">
    <source>
        <dbReference type="Proteomes" id="UP000805193"/>
    </source>
</evidence>